<sequence>MMLVLYLALSTLTGGSVYMAYSDAASKEALYQAKQANIDMQGVSIRFGWSLVLAWISGGAQLVTSFGFLLACRLITKQREVLEL</sequence>
<dbReference type="EMBL" id="JAGEUA010000003">
    <property type="protein sequence ID" value="KAL0992561.1"/>
    <property type="molecule type" value="Genomic_DNA"/>
</dbReference>
<keyword evidence="1" id="KW-0812">Transmembrane</keyword>
<dbReference type="InterPro" id="IPR039951">
    <property type="entry name" value="TMEM114/TMEM235"/>
</dbReference>
<dbReference type="Proteomes" id="UP001557470">
    <property type="component" value="Unassembled WGS sequence"/>
</dbReference>
<keyword evidence="1" id="KW-0472">Membrane</keyword>
<proteinExistence type="predicted"/>
<dbReference type="AlphaFoldDB" id="A0ABD0XK50"/>
<feature type="chain" id="PRO_5044793630" evidence="2">
    <location>
        <begin position="16"/>
        <end position="84"/>
    </location>
</feature>
<reference evidence="3 4" key="1">
    <citation type="submission" date="2024-06" db="EMBL/GenBank/DDBJ databases">
        <authorList>
            <person name="Pan Q."/>
            <person name="Wen M."/>
            <person name="Jouanno E."/>
            <person name="Zahm M."/>
            <person name="Klopp C."/>
            <person name="Cabau C."/>
            <person name="Louis A."/>
            <person name="Berthelot C."/>
            <person name="Parey E."/>
            <person name="Roest Crollius H."/>
            <person name="Montfort J."/>
            <person name="Robinson-Rechavi M."/>
            <person name="Bouchez O."/>
            <person name="Lampietro C."/>
            <person name="Lopez Roques C."/>
            <person name="Donnadieu C."/>
            <person name="Postlethwait J."/>
            <person name="Bobe J."/>
            <person name="Verreycken H."/>
            <person name="Guiguen Y."/>
        </authorList>
    </citation>
    <scope>NUCLEOTIDE SEQUENCE [LARGE SCALE GENOMIC DNA]</scope>
    <source>
        <strain evidence="3">Up_M1</strain>
        <tissue evidence="3">Testis</tissue>
    </source>
</reference>
<protein>
    <submittedName>
        <fullName evidence="3">Uncharacterized protein</fullName>
    </submittedName>
</protein>
<organism evidence="3 4">
    <name type="scientific">Umbra pygmaea</name>
    <name type="common">Eastern mudminnow</name>
    <dbReference type="NCBI Taxonomy" id="75934"/>
    <lineage>
        <taxon>Eukaryota</taxon>
        <taxon>Metazoa</taxon>
        <taxon>Chordata</taxon>
        <taxon>Craniata</taxon>
        <taxon>Vertebrata</taxon>
        <taxon>Euteleostomi</taxon>
        <taxon>Actinopterygii</taxon>
        <taxon>Neopterygii</taxon>
        <taxon>Teleostei</taxon>
        <taxon>Protacanthopterygii</taxon>
        <taxon>Esociformes</taxon>
        <taxon>Umbridae</taxon>
        <taxon>Umbra</taxon>
    </lineage>
</organism>
<feature type="signal peptide" evidence="2">
    <location>
        <begin position="1"/>
        <end position="15"/>
    </location>
</feature>
<name>A0ABD0XK50_UMBPY</name>
<evidence type="ECO:0000256" key="1">
    <source>
        <dbReference type="SAM" id="Phobius"/>
    </source>
</evidence>
<keyword evidence="2" id="KW-0732">Signal</keyword>
<keyword evidence="1" id="KW-1133">Transmembrane helix</keyword>
<gene>
    <name evidence="3" type="ORF">UPYG_G00094950</name>
</gene>
<dbReference type="PANTHER" id="PTHR20516:SF2">
    <property type="entry name" value="TRANSMEMBRANE PROTEIN 114"/>
    <property type="match status" value="1"/>
</dbReference>
<comment type="caution">
    <text evidence="3">The sequence shown here is derived from an EMBL/GenBank/DDBJ whole genome shotgun (WGS) entry which is preliminary data.</text>
</comment>
<dbReference type="PANTHER" id="PTHR20516">
    <property type="entry name" value="TRANSMEMBRANE PROTEIN 114/235 FAMILY MEMBER"/>
    <property type="match status" value="1"/>
</dbReference>
<accession>A0ABD0XK50</accession>
<evidence type="ECO:0000256" key="2">
    <source>
        <dbReference type="SAM" id="SignalP"/>
    </source>
</evidence>
<evidence type="ECO:0000313" key="3">
    <source>
        <dbReference type="EMBL" id="KAL0992561.1"/>
    </source>
</evidence>
<dbReference type="Gene3D" id="1.20.140.150">
    <property type="match status" value="1"/>
</dbReference>
<evidence type="ECO:0000313" key="4">
    <source>
        <dbReference type="Proteomes" id="UP001557470"/>
    </source>
</evidence>
<keyword evidence="4" id="KW-1185">Reference proteome</keyword>
<feature type="transmembrane region" description="Helical" evidence="1">
    <location>
        <begin position="48"/>
        <end position="72"/>
    </location>
</feature>